<dbReference type="Proteomes" id="UP001596060">
    <property type="component" value="Unassembled WGS sequence"/>
</dbReference>
<proteinExistence type="predicted"/>
<protein>
    <submittedName>
        <fullName evidence="1">Uncharacterized protein</fullName>
    </submittedName>
</protein>
<dbReference type="EMBL" id="JBHSLU010000104">
    <property type="protein sequence ID" value="MFC5508618.1"/>
    <property type="molecule type" value="Genomic_DNA"/>
</dbReference>
<accession>A0ABW0P8V7</accession>
<comment type="caution">
    <text evidence="1">The sequence shown here is derived from an EMBL/GenBank/DDBJ whole genome shotgun (WGS) entry which is preliminary data.</text>
</comment>
<evidence type="ECO:0000313" key="2">
    <source>
        <dbReference type="Proteomes" id="UP001596060"/>
    </source>
</evidence>
<keyword evidence="2" id="KW-1185">Reference proteome</keyword>
<organism evidence="1 2">
    <name type="scientific">Bosea massiliensis</name>
    <dbReference type="NCBI Taxonomy" id="151419"/>
    <lineage>
        <taxon>Bacteria</taxon>
        <taxon>Pseudomonadati</taxon>
        <taxon>Pseudomonadota</taxon>
        <taxon>Alphaproteobacteria</taxon>
        <taxon>Hyphomicrobiales</taxon>
        <taxon>Boseaceae</taxon>
        <taxon>Bosea</taxon>
    </lineage>
</organism>
<name>A0ABW0P8V7_9HYPH</name>
<sequence length="78" mass="8485">MMNLDLDDDGRDYDEMWFGHASQLMSVRGLPSVRAAASSLALMRRVFGRDPAFNAWLAAVLASLPPSPALKPQGQAKP</sequence>
<evidence type="ECO:0000313" key="1">
    <source>
        <dbReference type="EMBL" id="MFC5508618.1"/>
    </source>
</evidence>
<gene>
    <name evidence="1" type="ORF">ACFPN9_25605</name>
</gene>
<reference evidence="2" key="1">
    <citation type="journal article" date="2019" name="Int. J. Syst. Evol. Microbiol.">
        <title>The Global Catalogue of Microorganisms (GCM) 10K type strain sequencing project: providing services to taxonomists for standard genome sequencing and annotation.</title>
        <authorList>
            <consortium name="The Broad Institute Genomics Platform"/>
            <consortium name="The Broad Institute Genome Sequencing Center for Infectious Disease"/>
            <person name="Wu L."/>
            <person name="Ma J."/>
        </authorList>
    </citation>
    <scope>NUCLEOTIDE SEQUENCE [LARGE SCALE GENOMIC DNA]</scope>
    <source>
        <strain evidence="2">CCUG 43117</strain>
    </source>
</reference>
<dbReference type="RefSeq" id="WP_377817846.1">
    <property type="nucleotide sequence ID" value="NZ_JBHSLU010000104.1"/>
</dbReference>